<dbReference type="InterPro" id="IPR000709">
    <property type="entry name" value="Leu_Ile_Val-bd"/>
</dbReference>
<dbReference type="OrthoDB" id="9783240at2"/>
<feature type="domain" description="Leucine-binding protein" evidence="5">
    <location>
        <begin position="74"/>
        <end position="400"/>
    </location>
</feature>
<evidence type="ECO:0000313" key="9">
    <source>
        <dbReference type="Proteomes" id="UP000651837"/>
    </source>
</evidence>
<evidence type="ECO:0000256" key="2">
    <source>
        <dbReference type="ARBA" id="ARBA00022448"/>
    </source>
</evidence>
<organism evidence="7 8">
    <name type="scientific">Maribacter polysiphoniae</name>
    <dbReference type="NCBI Taxonomy" id="429344"/>
    <lineage>
        <taxon>Bacteria</taxon>
        <taxon>Pseudomonadati</taxon>
        <taxon>Bacteroidota</taxon>
        <taxon>Flavobacteriia</taxon>
        <taxon>Flavobacteriales</taxon>
        <taxon>Flavobacteriaceae</taxon>
        <taxon>Maribacter</taxon>
    </lineage>
</organism>
<evidence type="ECO:0000313" key="8">
    <source>
        <dbReference type="Proteomes" id="UP000245667"/>
    </source>
</evidence>
<dbReference type="Gene3D" id="3.40.50.2300">
    <property type="match status" value="2"/>
</dbReference>
<protein>
    <submittedName>
        <fullName evidence="6 7">ABC transporter substrate-binding protein</fullName>
    </submittedName>
</protein>
<dbReference type="PANTHER" id="PTHR30483:SF6">
    <property type="entry name" value="PERIPLASMIC BINDING PROTEIN OF ABC TRANSPORTER FOR NATURAL AMINO ACIDS"/>
    <property type="match status" value="1"/>
</dbReference>
<dbReference type="CDD" id="cd19988">
    <property type="entry name" value="PBP1_ABC_HAAT-like"/>
    <property type="match status" value="1"/>
</dbReference>
<dbReference type="Proteomes" id="UP000651837">
    <property type="component" value="Unassembled WGS sequence"/>
</dbReference>
<dbReference type="InterPro" id="IPR028081">
    <property type="entry name" value="Leu-bd"/>
</dbReference>
<dbReference type="Proteomes" id="UP000245667">
    <property type="component" value="Unassembled WGS sequence"/>
</dbReference>
<reference evidence="7 8" key="1">
    <citation type="submission" date="2018-05" db="EMBL/GenBank/DDBJ databases">
        <title>Genomic Encyclopedia of Archaeal and Bacterial Type Strains, Phase II (KMG-II): from individual species to whole genera.</title>
        <authorList>
            <person name="Goeker M."/>
        </authorList>
    </citation>
    <scope>NUCLEOTIDE SEQUENCE [LARGE SCALE GENOMIC DNA]</scope>
    <source>
        <strain evidence="7 8">DSM 23514</strain>
    </source>
</reference>
<dbReference type="PRINTS" id="PR00337">
    <property type="entry name" value="LEUILEVALBP"/>
</dbReference>
<evidence type="ECO:0000256" key="3">
    <source>
        <dbReference type="ARBA" id="ARBA00022729"/>
    </source>
</evidence>
<evidence type="ECO:0000313" key="7">
    <source>
        <dbReference type="EMBL" id="PWK24582.1"/>
    </source>
</evidence>
<keyword evidence="3" id="KW-0732">Signal</keyword>
<gene>
    <name evidence="6" type="ORF">HZY62_00385</name>
    <name evidence="7" type="ORF">LX92_00946</name>
</gene>
<comment type="caution">
    <text evidence="7">The sequence shown here is derived from an EMBL/GenBank/DDBJ whole genome shotgun (WGS) entry which is preliminary data.</text>
</comment>
<dbReference type="EMBL" id="QGGQ01000002">
    <property type="protein sequence ID" value="PWK24582.1"/>
    <property type="molecule type" value="Genomic_DNA"/>
</dbReference>
<evidence type="ECO:0000313" key="6">
    <source>
        <dbReference type="EMBL" id="MBD1259028.1"/>
    </source>
</evidence>
<dbReference type="InterPro" id="IPR028082">
    <property type="entry name" value="Peripla_BP_I"/>
</dbReference>
<evidence type="ECO:0000259" key="5">
    <source>
        <dbReference type="Pfam" id="PF13458"/>
    </source>
</evidence>
<dbReference type="AlphaFoldDB" id="A0A316E4V8"/>
<dbReference type="EMBL" id="JACWLN010000001">
    <property type="protein sequence ID" value="MBD1259028.1"/>
    <property type="molecule type" value="Genomic_DNA"/>
</dbReference>
<keyword evidence="4" id="KW-0029">Amino-acid transport</keyword>
<dbReference type="InterPro" id="IPR051010">
    <property type="entry name" value="BCAA_transport"/>
</dbReference>
<keyword evidence="2" id="KW-0813">Transport</keyword>
<keyword evidence="9" id="KW-1185">Reference proteome</keyword>
<sequence length="439" mass="49336">MIRRNDCVIETIFLLLVLFCTTLNGQEKKTMYGNTSEEMFPYHKFQKAYKYHFIEPVQFYGAGREKQPPKDLTEVRIGFLGPLEGSPIVSLGQQMLNGSKLAIEQANDQGGYNNLPFKLMVHNDVGLWGAAANEVVRMDEEKVWAWLGSIDDIVSHVALRATLKMEIMMVNTGDPDPTFTETNIPWVIRVIGDDRQSGYALASYIFDTMKHDRVAVIRSNERYGRVGIMEYSGVAVRKGHPMRIEERFNMGETDFTMQLENIKKINPDAILIWGNAKESALILKQIRSMGMKQPVYASDRTVSQEFLEIAGDAAEGLVSTCPYNPEADNPKLKGFQKAYTQRFGMQPDVFAAHAFDGMNLIIKAIKKEGLNRVLIRDVLTDLKTFQGYEGVTGKIILDGSWNDIGKIFMAKVKNGKFEYSPVPNQVPEGQGNKGQHGGQ</sequence>
<proteinExistence type="inferred from homology"/>
<evidence type="ECO:0000256" key="1">
    <source>
        <dbReference type="ARBA" id="ARBA00010062"/>
    </source>
</evidence>
<reference evidence="6 9" key="2">
    <citation type="submission" date="2020-07" db="EMBL/GenBank/DDBJ databases">
        <title>The draft genome sequence of Maribacter polysiphoniae KCTC 22021.</title>
        <authorList>
            <person name="Mu L."/>
        </authorList>
    </citation>
    <scope>NUCLEOTIDE SEQUENCE [LARGE SCALE GENOMIC DNA]</scope>
    <source>
        <strain evidence="6 9">KCTC 22021</strain>
    </source>
</reference>
<dbReference type="PANTHER" id="PTHR30483">
    <property type="entry name" value="LEUCINE-SPECIFIC-BINDING PROTEIN"/>
    <property type="match status" value="1"/>
</dbReference>
<comment type="similarity">
    <text evidence="1">Belongs to the leucine-binding protein family.</text>
</comment>
<dbReference type="Pfam" id="PF13458">
    <property type="entry name" value="Peripla_BP_6"/>
    <property type="match status" value="1"/>
</dbReference>
<name>A0A316E4V8_9FLAO</name>
<evidence type="ECO:0000256" key="4">
    <source>
        <dbReference type="ARBA" id="ARBA00022970"/>
    </source>
</evidence>
<dbReference type="SUPFAM" id="SSF53822">
    <property type="entry name" value="Periplasmic binding protein-like I"/>
    <property type="match status" value="1"/>
</dbReference>
<dbReference type="GO" id="GO:0006865">
    <property type="term" value="P:amino acid transport"/>
    <property type="evidence" value="ECO:0007669"/>
    <property type="project" value="UniProtKB-KW"/>
</dbReference>
<dbReference type="RefSeq" id="WP_109649142.1">
    <property type="nucleotide sequence ID" value="NZ_JACWLN010000001.1"/>
</dbReference>
<accession>A0A316E4V8</accession>